<feature type="domain" description="Peptidase C24" evidence="24">
    <location>
        <begin position="1059"/>
        <end position="1211"/>
    </location>
</feature>
<evidence type="ECO:0000256" key="2">
    <source>
        <dbReference type="ARBA" id="ARBA00004328"/>
    </source>
</evidence>
<feature type="domain" description="RdRp catalytic" evidence="22">
    <location>
        <begin position="1450"/>
        <end position="1575"/>
    </location>
</feature>
<evidence type="ECO:0000256" key="16">
    <source>
        <dbReference type="ARBA" id="ARBA00022953"/>
    </source>
</evidence>
<keyword evidence="16" id="KW-0693">Viral RNA replication</keyword>
<evidence type="ECO:0000256" key="10">
    <source>
        <dbReference type="ARBA" id="ARBA00022695"/>
    </source>
</evidence>
<comment type="function">
    <text evidence="19">Displays NTPase activity, but no helicase activity. Induces the formation of convoluted membranes derived from the host ER. These remodeled membranes probably form the viral factories that contain the replication complex. Together with NS2 and NS4, initiates the formation of the replication complex.</text>
</comment>
<dbReference type="GO" id="GO:0039694">
    <property type="term" value="P:viral RNA genome replication"/>
    <property type="evidence" value="ECO:0007669"/>
    <property type="project" value="InterPro"/>
</dbReference>
<dbReference type="InterPro" id="IPR027417">
    <property type="entry name" value="P-loop_NTPase"/>
</dbReference>
<evidence type="ECO:0000256" key="9">
    <source>
        <dbReference type="ARBA" id="ARBA00022679"/>
    </source>
</evidence>
<dbReference type="KEGG" id="vg:40526621"/>
<dbReference type="Gene3D" id="1.20.960.20">
    <property type="match status" value="1"/>
</dbReference>
<dbReference type="Gene3D" id="3.30.70.270">
    <property type="match status" value="2"/>
</dbReference>
<keyword evidence="12" id="KW-0378">Hydrolase</keyword>
<keyword evidence="26" id="KW-1185">Reference proteome</keyword>
<comment type="subcellular location">
    <subcellularLocation>
        <location evidence="1">Host cytoplasm</location>
    </subcellularLocation>
    <subcellularLocation>
        <location evidence="2">Virion</location>
    </subcellularLocation>
</comment>
<comment type="function">
    <text evidence="21">Probable key protein responsible for the formation of membrane alterations by the virus. Induces the formation of convoluted membranes derived from the host ER. These remodeled membranes probably form the viral factories that contain the replication complex. Together with NS2 and NTPase, initiates the formation of the replication complex.</text>
</comment>
<dbReference type="Gene3D" id="6.10.250.3230">
    <property type="match status" value="1"/>
</dbReference>
<dbReference type="CDD" id="cd00205">
    <property type="entry name" value="rhv_like"/>
    <property type="match status" value="1"/>
</dbReference>
<dbReference type="PROSITE" id="PS51218">
    <property type="entry name" value="SF3_HELICASE_2"/>
    <property type="match status" value="1"/>
</dbReference>
<dbReference type="PRINTS" id="PR00918">
    <property type="entry name" value="CALICVIRUSNS"/>
</dbReference>
<dbReference type="PROSITE" id="PS50507">
    <property type="entry name" value="RDRP_SSRNA_POS"/>
    <property type="match status" value="1"/>
</dbReference>
<keyword evidence="13" id="KW-0788">Thiol protease</keyword>
<evidence type="ECO:0000256" key="13">
    <source>
        <dbReference type="ARBA" id="ARBA00022807"/>
    </source>
</evidence>
<dbReference type="InterPro" id="IPR001205">
    <property type="entry name" value="RNA-dir_pol_C"/>
</dbReference>
<feature type="domain" description="SF3 helicase" evidence="23">
    <location>
        <begin position="503"/>
        <end position="660"/>
    </location>
</feature>
<evidence type="ECO:0000256" key="21">
    <source>
        <dbReference type="ARBA" id="ARBA00046246"/>
    </source>
</evidence>
<evidence type="ECO:0000256" key="11">
    <source>
        <dbReference type="ARBA" id="ARBA00022741"/>
    </source>
</evidence>
<dbReference type="SUPFAM" id="SSF88633">
    <property type="entry name" value="Positive stranded ssRNA viruses"/>
    <property type="match status" value="1"/>
</dbReference>
<comment type="function">
    <text evidence="20">Viral genome-linked protein is covalently linked to the 5'-end of the positive-strand, negative-strand genomic RNAs and subgenomic RNA. Acts as a genome-linked replication primer. May recruit ribosome to viral RNA thereby promoting viral proteins translation. Interacts with host translation initiation complex to allow the translation of viral proteins.</text>
</comment>
<evidence type="ECO:0000256" key="6">
    <source>
        <dbReference type="ARBA" id="ARBA00022553"/>
    </source>
</evidence>
<dbReference type="Pfam" id="PF03510">
    <property type="entry name" value="Peptidase_C24"/>
    <property type="match status" value="1"/>
</dbReference>
<evidence type="ECO:0000256" key="4">
    <source>
        <dbReference type="ARBA" id="ARBA00022484"/>
    </source>
</evidence>
<dbReference type="InterPro" id="IPR004005">
    <property type="entry name" value="Calicivirus_coat"/>
</dbReference>
<dbReference type="GO" id="GO:0003724">
    <property type="term" value="F:RNA helicase activity"/>
    <property type="evidence" value="ECO:0007669"/>
    <property type="project" value="InterPro"/>
</dbReference>
<dbReference type="SUPFAM" id="SSF50494">
    <property type="entry name" value="Trypsin-like serine proteases"/>
    <property type="match status" value="1"/>
</dbReference>
<dbReference type="GO" id="GO:0004197">
    <property type="term" value="F:cysteine-type endopeptidase activity"/>
    <property type="evidence" value="ECO:0007669"/>
    <property type="project" value="InterPro"/>
</dbReference>
<keyword evidence="5" id="KW-0191">Covalent protein-RNA linkage</keyword>
<evidence type="ECO:0000256" key="18">
    <source>
        <dbReference type="ARBA" id="ARBA00045264"/>
    </source>
</evidence>
<reference evidence="25 26" key="1">
    <citation type="journal article" date="2012" name="Arch. Virol.">
        <title>Discovery and genetic characterization of novel caliciviruses in German and Dutch poultry.</title>
        <authorList>
            <person name="Wolf S."/>
            <person name="Reetz J."/>
            <person name="Hoffmann K."/>
            <person name="Grundel A."/>
            <person name="Schwarz B.A."/>
            <person name="Hanel I."/>
            <person name="Otto P.H."/>
        </authorList>
    </citation>
    <scope>NUCLEOTIDE SEQUENCE [LARGE SCALE GENOMIC DNA]</scope>
    <source>
        <strain evidence="25">L11043</strain>
    </source>
</reference>
<dbReference type="InterPro" id="IPR007094">
    <property type="entry name" value="RNA-dir_pol_PSvirus"/>
</dbReference>
<dbReference type="EMBL" id="JQ347522">
    <property type="protein sequence ID" value="AFH89833.1"/>
    <property type="molecule type" value="Genomic_RNA"/>
</dbReference>
<dbReference type="InterPro" id="IPR000605">
    <property type="entry name" value="Helicase_SF3_ssDNA/RNA_vir"/>
</dbReference>
<name>I0DHL5_9CALI</name>
<dbReference type="InterPro" id="IPR000317">
    <property type="entry name" value="Peptidase_C24"/>
</dbReference>
<dbReference type="Pfam" id="PF00915">
    <property type="entry name" value="Calici_coat"/>
    <property type="match status" value="1"/>
</dbReference>
<evidence type="ECO:0000259" key="22">
    <source>
        <dbReference type="PROSITE" id="PS50507"/>
    </source>
</evidence>
<dbReference type="InterPro" id="IPR033703">
    <property type="entry name" value="Rhv-like"/>
</dbReference>
<evidence type="ECO:0000256" key="1">
    <source>
        <dbReference type="ARBA" id="ARBA00004192"/>
    </source>
</evidence>
<dbReference type="RefSeq" id="YP_009666353.1">
    <property type="nucleotide sequence ID" value="NC_043516.1"/>
</dbReference>
<evidence type="ECO:0000256" key="17">
    <source>
        <dbReference type="ARBA" id="ARBA00023200"/>
    </source>
</evidence>
<evidence type="ECO:0000313" key="26">
    <source>
        <dbReference type="Proteomes" id="UP000117823"/>
    </source>
</evidence>
<keyword evidence="15" id="KW-0946">Virion</keyword>
<organism evidence="25 26">
    <name type="scientific">Turkey calicivirus</name>
    <dbReference type="NCBI Taxonomy" id="1172195"/>
    <lineage>
        <taxon>Viruses</taxon>
        <taxon>Riboviria</taxon>
        <taxon>Orthornavirae</taxon>
        <taxon>Pisuviricota</taxon>
        <taxon>Pisoniviricetes</taxon>
        <taxon>Picornavirales</taxon>
        <taxon>Caliciviridae</taxon>
        <taxon>Nacovirus</taxon>
        <taxon>Nacovirus meleagridis</taxon>
        <taxon>Nacovirus A</taxon>
    </lineage>
</organism>
<proteinExistence type="predicted"/>
<keyword evidence="6" id="KW-0597">Phosphoprotein</keyword>
<keyword evidence="14" id="KW-0067">ATP-binding</keyword>
<dbReference type="GeneID" id="40526621"/>
<keyword evidence="4" id="KW-0696">RNA-directed RNA polymerase</keyword>
<dbReference type="InterPro" id="IPR043502">
    <property type="entry name" value="DNA/RNA_pol_sf"/>
</dbReference>
<dbReference type="Proteomes" id="UP000117823">
    <property type="component" value="Segment"/>
</dbReference>
<keyword evidence="7" id="KW-0167">Capsid protein</keyword>
<evidence type="ECO:0000256" key="19">
    <source>
        <dbReference type="ARBA" id="ARBA00045380"/>
    </source>
</evidence>
<keyword evidence="10" id="KW-0548">Nucleotidyltransferase</keyword>
<dbReference type="GO" id="GO:0006351">
    <property type="term" value="P:DNA-templated transcription"/>
    <property type="evidence" value="ECO:0007669"/>
    <property type="project" value="InterPro"/>
</dbReference>
<dbReference type="CDD" id="cd23192">
    <property type="entry name" value="Caliciviridae_RdRp"/>
    <property type="match status" value="1"/>
</dbReference>
<keyword evidence="11" id="KW-0547">Nucleotide-binding</keyword>
<keyword evidence="9" id="KW-0808">Transferase</keyword>
<evidence type="ECO:0000256" key="8">
    <source>
        <dbReference type="ARBA" id="ARBA00022670"/>
    </source>
</evidence>
<dbReference type="GO" id="GO:0003968">
    <property type="term" value="F:RNA-directed RNA polymerase activity"/>
    <property type="evidence" value="ECO:0007669"/>
    <property type="project" value="UniProtKB-KW"/>
</dbReference>
<dbReference type="Gene3D" id="2.60.120.20">
    <property type="match status" value="1"/>
</dbReference>
<dbReference type="GO" id="GO:0030430">
    <property type="term" value="C:host cell cytoplasm"/>
    <property type="evidence" value="ECO:0007669"/>
    <property type="project" value="UniProtKB-SubCell"/>
</dbReference>
<evidence type="ECO:0000256" key="5">
    <source>
        <dbReference type="ARBA" id="ARBA00022520"/>
    </source>
</evidence>
<dbReference type="InterPro" id="IPR009003">
    <property type="entry name" value="Peptidase_S1_PA"/>
</dbReference>
<evidence type="ECO:0000256" key="20">
    <source>
        <dbReference type="ARBA" id="ARBA00046180"/>
    </source>
</evidence>
<evidence type="ECO:0000256" key="12">
    <source>
        <dbReference type="ARBA" id="ARBA00022801"/>
    </source>
</evidence>
<comment type="function">
    <text evidence="18">Together with NTPase and NS4, initiates the formation of the replication complex. Induces the proliferation of the host smooth ER membranes forming long tubular structures. These remodeled membranes probably form the viral factories that contain the replication complex.</text>
</comment>
<dbReference type="Gene3D" id="1.10.260.110">
    <property type="match status" value="1"/>
</dbReference>
<keyword evidence="8" id="KW-0645">Protease</keyword>
<protein>
    <recommendedName>
        <fullName evidence="3">Genome polyprotein</fullName>
    </recommendedName>
</protein>
<evidence type="ECO:0000259" key="23">
    <source>
        <dbReference type="PROSITE" id="PS51218"/>
    </source>
</evidence>
<evidence type="ECO:0000313" key="25">
    <source>
        <dbReference type="EMBL" id="AFH89833.1"/>
    </source>
</evidence>
<dbReference type="SUPFAM" id="SSF52540">
    <property type="entry name" value="P-loop containing nucleoside triphosphate hydrolases"/>
    <property type="match status" value="1"/>
</dbReference>
<dbReference type="PRINTS" id="PR00916">
    <property type="entry name" value="2CENDOPTASE"/>
</dbReference>
<evidence type="ECO:0000256" key="14">
    <source>
        <dbReference type="ARBA" id="ARBA00022840"/>
    </source>
</evidence>
<dbReference type="SUPFAM" id="SSF56672">
    <property type="entry name" value="DNA/RNA polymerases"/>
    <property type="match status" value="1"/>
</dbReference>
<dbReference type="PROSITE" id="PS51894">
    <property type="entry name" value="CV_3CL_PRO"/>
    <property type="match status" value="1"/>
</dbReference>
<evidence type="ECO:0000256" key="3">
    <source>
        <dbReference type="ARBA" id="ARBA00020107"/>
    </source>
</evidence>
<dbReference type="Pfam" id="PF00680">
    <property type="entry name" value="RdRP_1"/>
    <property type="match status" value="1"/>
</dbReference>
<keyword evidence="17" id="KW-1035">Host cytoplasm</keyword>
<dbReference type="GO" id="GO:0019028">
    <property type="term" value="C:viral capsid"/>
    <property type="evidence" value="ECO:0007669"/>
    <property type="project" value="UniProtKB-KW"/>
</dbReference>
<accession>I0DHL5</accession>
<dbReference type="GO" id="GO:0006508">
    <property type="term" value="P:proteolysis"/>
    <property type="evidence" value="ECO:0007669"/>
    <property type="project" value="UniProtKB-KW"/>
</dbReference>
<dbReference type="InterPro" id="IPR043128">
    <property type="entry name" value="Rev_trsase/Diguanyl_cyclase"/>
</dbReference>
<dbReference type="GO" id="GO:0003723">
    <property type="term" value="F:RNA binding"/>
    <property type="evidence" value="ECO:0007669"/>
    <property type="project" value="InterPro"/>
</dbReference>
<dbReference type="InterPro" id="IPR014759">
    <property type="entry name" value="Helicase_SF3_ssRNA_vir"/>
</dbReference>
<dbReference type="Pfam" id="PF00910">
    <property type="entry name" value="RNA_helicase"/>
    <property type="match status" value="1"/>
</dbReference>
<evidence type="ECO:0000256" key="7">
    <source>
        <dbReference type="ARBA" id="ARBA00022561"/>
    </source>
</evidence>
<dbReference type="InterPro" id="IPR029053">
    <property type="entry name" value="Viral_coat"/>
</dbReference>
<dbReference type="InterPro" id="IPR004004">
    <property type="entry name" value="Helic/Pol/Pept_Calicivir-typ"/>
</dbReference>
<evidence type="ECO:0000256" key="15">
    <source>
        <dbReference type="ARBA" id="ARBA00022844"/>
    </source>
</evidence>
<evidence type="ECO:0000259" key="24">
    <source>
        <dbReference type="PROSITE" id="PS51894"/>
    </source>
</evidence>
<dbReference type="GO" id="GO:0005524">
    <property type="term" value="F:ATP binding"/>
    <property type="evidence" value="ECO:0007669"/>
    <property type="project" value="UniProtKB-KW"/>
</dbReference>
<sequence length="2304" mass="250606">MTIVAFNCPDCALAYVKHHKRCVRHRKGRCLYTVPYRLAECTHSAICKTHTKEGPDPLDNIPTAKFWQAVTAFEEDITHCHLCSVIYTGAYFRTGISWEEWVDKSPKCFALRKHSPTCLFNTKGGFELQGAGNSTMARTPPRTRVPRPGFLAEQLGGPQLRPDTDLTRTILSIVDGGGDATNIITAVDAALKQKTTLSPRATLSEVWRQLHCDNCSDRAAALLTAVTLWYADKDALDPAHLASVQAMRGEVSNSWYATLKGAVERLENWFVQHGFGTHMRRILELISELLAIFADGHATIDALLQALKPIPLMALITTYDGTPLGMTTLLLGILQLYGLLDAGLISDCASAVIDVLSCFMTRVMNQLSPFGPSVEPQSTTSFAIAFGAMIIVWIIGHMPSYIATELRRAATTATSILAIVKIGKLAFDLARRHVTSTHVNQLTSKAIQLSVEVVRPKDNSAASSRRASLQKLKALQDEIQACMIKVDYAVHLSTLKALSASCVALIIRLNQIEGQAMTRDPPVGAVFCGPPGIGKTTLATWVLSQIAPDTIHSTFSMQVDHADAYSGEDTCLWDEFDTDQNYSFVEGVIGIFNKTAYPLNCDLAENKGRIFTSKVVAMTTNTETPVQPDNPRAHAFYRRLIFYDITSPAIDRFMAENPGCDPPPALFKDDFSHLRITRRPYLAYTARGDTLDGNRARPISCSPAAIVKEIKARMPAFEVQSGINPVIGLVVPQDLAASVRTMLLQKFTTTNSFVKLVEAGSTALNPNELHNPRGGHVIVTSDHEDPAVTDWHVVTHCVEANDLNSMLGLCPRLSSDINIGFRTRLFRSIIHAGALPPSALPTEMSFTVNSVADFLGALRKVYGTSILPVLVQIAGKITVKSWTSLFVSLSDVTWGTKPHSYTLKTPTGILSVYTHNYMAVYSNADLSTITCEKPHVSSLTVWQLFKSICSSLCKIFVSHLNSAATATAIAYYSRLAQAQPQAAGRGMVRNYQAGVALSDEEYNTWREYQSRVDRSATISDFIAARDALANNQAIAQERVAALATWMRARAAPEFQLQNADYIDFCKRVLRADGSFLGWAIHIGNGRWAMNTHLLEQADTIDGQKFDILRFSTDDISVVTSEPASAVAKLGAGPPVRTWDSRVCHNVIEHNLRGQQISATGWLTHVQGGTMKGDCGLPYFNSAGQVCGMHSGMYVGSKQAMISKFDTKQPTPMTWRGLPVENSGLQLGPLRKGTAYCRSVAHPEKYAWESYEPAPYGSADPRPQLLTQEKILAAQLDPYLQQPPPLHPIVVEAASYVQRHLSNLLSFCPAPAVESLPIAIKRLDLSTSCGPFVPGTKSDYFISTASGPMLKPGTEMTRHLDCTVAIASTGRPICHAYQLALKDELLPERKIKESRKRLLWGTDVGLTTLAAMVWGQLLDNLKSVVVASPISVGCQMDSTFTATIISQVTDKHTLCLDYKKWDSTMHPEVIRLAINILCDMVPDTPFTESLRATLCSPPVGYFMDKKVTALRGLPSGMPGTSVVNSVCHCIYFVSALWLTEDGACIARTRDPLVKNRIWTYGDDCIYALCPRSAANALYFTESLKALGLQPTAPDKTQNYSLDRDITFLKRDIVPLGNLVVGRLDLESILRQAVWVKGGSNTDHTVPRLPVDIVARETQIKEALLALSLHGETVYEKWLPLFKHTIDCEGLDVEIEPWDFLHNIYSTRYYTADVYSNAMLGEGEINTKAVANDFEFQNGDENRQTPATTSSEGFSAAPVGAEGGGVQVSYTPSQAVAAAAGGPVPDSMALSTLGAGLPSNLPIGVQGLFVASARFSWNTSQPVRQQVGYIPLTPQLNPFTQLLSGMYAGWSGGMLARIQISGSGMFGGRLIATVIPPGIRPGNIGNPTAYPHVIIDARVPEPVEIYIPDIRTGTYHRMEDEDDTCALLLTVSAPLINPFAASTGAATTSAAEVTVYTTPSPEFCFCLLKEPTQPDTTLAGLLGTTTANWILNRAPVGVQAFVTVASAKQSWNHYQLDGGTYGWGLGDVWKPVLFSYQNASSTINSGFGIEVEPIKENDEEYWPDPTMHPNFPDWVITKDLTSGNASAITNQCTPFWSISTITDGAYWVSVTNANDVLLAYGIITSGNATGASFKMTGSSLVGVGQPIILTMSANLSNPTNPRFYCVPTFPYCVNKPIGQLQSPGARTGYASPGNSILLLQGQITGATASPSTGHTTINATQPTCLSKTLASRSFPLNSNSMAVYRLSNGTNYFELGVRYDGYLMTGGADQVTIGVDTDYDITYVGMSSIDTRLMGPVVASASSRNR</sequence>